<feature type="transmembrane region" description="Helical" evidence="7">
    <location>
        <begin position="254"/>
        <end position="279"/>
    </location>
</feature>
<feature type="transmembrane region" description="Helical" evidence="7">
    <location>
        <begin position="299"/>
        <end position="323"/>
    </location>
</feature>
<organism evidence="9 10">
    <name type="scientific">Belnapia rosea</name>
    <dbReference type="NCBI Taxonomy" id="938405"/>
    <lineage>
        <taxon>Bacteria</taxon>
        <taxon>Pseudomonadati</taxon>
        <taxon>Pseudomonadota</taxon>
        <taxon>Alphaproteobacteria</taxon>
        <taxon>Acetobacterales</taxon>
        <taxon>Roseomonadaceae</taxon>
        <taxon>Belnapia</taxon>
    </lineage>
</organism>
<dbReference type="RefSeq" id="WP_090664208.1">
    <property type="nucleotide sequence ID" value="NZ_FMZX01000012.1"/>
</dbReference>
<evidence type="ECO:0000256" key="5">
    <source>
        <dbReference type="ARBA" id="ARBA00022989"/>
    </source>
</evidence>
<keyword evidence="3" id="KW-1003">Cell membrane</keyword>
<dbReference type="PROSITE" id="PS50928">
    <property type="entry name" value="ABC_TM1"/>
    <property type="match status" value="1"/>
</dbReference>
<evidence type="ECO:0000259" key="8">
    <source>
        <dbReference type="PROSITE" id="PS50928"/>
    </source>
</evidence>
<dbReference type="Pfam" id="PF19300">
    <property type="entry name" value="BPD_transp_1_N"/>
    <property type="match status" value="1"/>
</dbReference>
<comment type="subcellular location">
    <subcellularLocation>
        <location evidence="1 7">Cell membrane</location>
        <topology evidence="1 7">Multi-pass membrane protein</topology>
    </subcellularLocation>
</comment>
<keyword evidence="6 7" id="KW-0472">Membrane</keyword>
<evidence type="ECO:0000256" key="7">
    <source>
        <dbReference type="RuleBase" id="RU363032"/>
    </source>
</evidence>
<protein>
    <submittedName>
        <fullName evidence="9">Peptide/nickel transport system permease protein</fullName>
    </submittedName>
</protein>
<dbReference type="Gene3D" id="1.10.3720.10">
    <property type="entry name" value="MetI-like"/>
    <property type="match status" value="1"/>
</dbReference>
<sequence length="336" mass="35739">MLRTVVTRLAGAAIMAVLATLVVFLIANTVPGDPVLAQLGDIAASNPATVAEWRAKWGLDLPLWERYLLFLRGLLQGDLGISIASQRPVLDDIAQYAPATVELATIAFLLALGTGIPLGIAAAVWHDSWVDAAARVISLIGVSSPTFWLAFVMLAIFYGGLQIAPGPGRLDPIAFPPDEVTGLFLIDSLLAGDREAFHDAAAHLVLPSIVLAAATIGLITRTTRAAMLEAMGQDYVRVSRAKGMRESYTILRHVLPNALIPVVTLGGLAYANLLAGAVMTETVFSWPGLGRYTFRSAAALDFPAIMGITLVVSITYLLVNLLVDLSYAMLDPRVGR</sequence>
<dbReference type="AlphaFoldDB" id="A0A1G6XM24"/>
<evidence type="ECO:0000313" key="10">
    <source>
        <dbReference type="Proteomes" id="UP000198925"/>
    </source>
</evidence>
<feature type="transmembrane region" description="Helical" evidence="7">
    <location>
        <begin position="9"/>
        <end position="27"/>
    </location>
</feature>
<dbReference type="SUPFAM" id="SSF161098">
    <property type="entry name" value="MetI-like"/>
    <property type="match status" value="1"/>
</dbReference>
<keyword evidence="5 7" id="KW-1133">Transmembrane helix</keyword>
<proteinExistence type="inferred from homology"/>
<dbReference type="Proteomes" id="UP000198925">
    <property type="component" value="Unassembled WGS sequence"/>
</dbReference>
<accession>A0A1G6XM24</accession>
<keyword evidence="2 7" id="KW-0813">Transport</keyword>
<dbReference type="CDD" id="cd06261">
    <property type="entry name" value="TM_PBP2"/>
    <property type="match status" value="1"/>
</dbReference>
<dbReference type="EMBL" id="FMZX01000012">
    <property type="protein sequence ID" value="SDD78286.1"/>
    <property type="molecule type" value="Genomic_DNA"/>
</dbReference>
<dbReference type="GO" id="GO:0005886">
    <property type="term" value="C:plasma membrane"/>
    <property type="evidence" value="ECO:0007669"/>
    <property type="project" value="UniProtKB-SubCell"/>
</dbReference>
<dbReference type="InterPro" id="IPR045621">
    <property type="entry name" value="BPD_transp_1_N"/>
</dbReference>
<dbReference type="InterPro" id="IPR000515">
    <property type="entry name" value="MetI-like"/>
</dbReference>
<dbReference type="GO" id="GO:0071916">
    <property type="term" value="F:dipeptide transmembrane transporter activity"/>
    <property type="evidence" value="ECO:0007669"/>
    <property type="project" value="TreeGrafter"/>
</dbReference>
<evidence type="ECO:0000256" key="4">
    <source>
        <dbReference type="ARBA" id="ARBA00022692"/>
    </source>
</evidence>
<evidence type="ECO:0000256" key="1">
    <source>
        <dbReference type="ARBA" id="ARBA00004651"/>
    </source>
</evidence>
<feature type="transmembrane region" description="Helical" evidence="7">
    <location>
        <begin position="200"/>
        <end position="219"/>
    </location>
</feature>
<feature type="transmembrane region" description="Helical" evidence="7">
    <location>
        <begin position="103"/>
        <end position="125"/>
    </location>
</feature>
<evidence type="ECO:0000256" key="2">
    <source>
        <dbReference type="ARBA" id="ARBA00022448"/>
    </source>
</evidence>
<reference evidence="9 10" key="1">
    <citation type="submission" date="2016-10" db="EMBL/GenBank/DDBJ databases">
        <authorList>
            <person name="de Groot N.N."/>
        </authorList>
    </citation>
    <scope>NUCLEOTIDE SEQUENCE [LARGE SCALE GENOMIC DNA]</scope>
    <source>
        <strain evidence="9 10">CPCC 100156</strain>
    </source>
</reference>
<dbReference type="STRING" id="938405.SAMN02927895_03632"/>
<gene>
    <name evidence="9" type="ORF">SAMN04487779_101284</name>
</gene>
<dbReference type="PANTHER" id="PTHR43163">
    <property type="entry name" value="DIPEPTIDE TRANSPORT SYSTEM PERMEASE PROTEIN DPPB-RELATED"/>
    <property type="match status" value="1"/>
</dbReference>
<feature type="domain" description="ABC transmembrane type-1" evidence="8">
    <location>
        <begin position="97"/>
        <end position="323"/>
    </location>
</feature>
<evidence type="ECO:0000256" key="3">
    <source>
        <dbReference type="ARBA" id="ARBA00022475"/>
    </source>
</evidence>
<dbReference type="Pfam" id="PF00528">
    <property type="entry name" value="BPD_transp_1"/>
    <property type="match status" value="1"/>
</dbReference>
<keyword evidence="10" id="KW-1185">Reference proteome</keyword>
<comment type="similarity">
    <text evidence="7">Belongs to the binding-protein-dependent transport system permease family.</text>
</comment>
<dbReference type="PANTHER" id="PTHR43163:SF8">
    <property type="entry name" value="D,D-DIPEPTIDE TRANSPORT SYSTEM PERMEASE PROTEIN DDPB-RELATED"/>
    <property type="match status" value="1"/>
</dbReference>
<name>A0A1G6XM24_9PROT</name>
<dbReference type="InterPro" id="IPR035906">
    <property type="entry name" value="MetI-like_sf"/>
</dbReference>
<feature type="transmembrane region" description="Helical" evidence="7">
    <location>
        <begin position="137"/>
        <end position="161"/>
    </location>
</feature>
<evidence type="ECO:0000313" key="9">
    <source>
        <dbReference type="EMBL" id="SDD78286.1"/>
    </source>
</evidence>
<evidence type="ECO:0000256" key="6">
    <source>
        <dbReference type="ARBA" id="ARBA00023136"/>
    </source>
</evidence>
<keyword evidence="4 7" id="KW-0812">Transmembrane</keyword>